<gene>
    <name evidence="6" type="ORF">KI387_006361</name>
</gene>
<dbReference type="InterPro" id="IPR046960">
    <property type="entry name" value="PPR_At4g14850-like_plant"/>
</dbReference>
<keyword evidence="7" id="KW-1185">Reference proteome</keyword>
<organism evidence="6 7">
    <name type="scientific">Taxus chinensis</name>
    <name type="common">Chinese yew</name>
    <name type="synonym">Taxus wallichiana var. chinensis</name>
    <dbReference type="NCBI Taxonomy" id="29808"/>
    <lineage>
        <taxon>Eukaryota</taxon>
        <taxon>Viridiplantae</taxon>
        <taxon>Streptophyta</taxon>
        <taxon>Embryophyta</taxon>
        <taxon>Tracheophyta</taxon>
        <taxon>Spermatophyta</taxon>
        <taxon>Pinopsida</taxon>
        <taxon>Pinidae</taxon>
        <taxon>Conifers II</taxon>
        <taxon>Cupressales</taxon>
        <taxon>Taxaceae</taxon>
        <taxon>Taxus</taxon>
    </lineage>
</organism>
<proteinExistence type="inferred from homology"/>
<evidence type="ECO:0000259" key="5">
    <source>
        <dbReference type="Pfam" id="PF14432"/>
    </source>
</evidence>
<feature type="non-terminal residue" evidence="6">
    <location>
        <position position="1"/>
    </location>
</feature>
<keyword evidence="2" id="KW-0677">Repeat</keyword>
<dbReference type="FunFam" id="1.25.40.10:FF:000407">
    <property type="entry name" value="Putative pentatricopeptide repeat-containing protein"/>
    <property type="match status" value="1"/>
</dbReference>
<dbReference type="FunFam" id="1.25.40.10:FF:000073">
    <property type="entry name" value="Pentatricopeptide repeat-containing protein chloroplastic"/>
    <property type="match status" value="1"/>
</dbReference>
<dbReference type="InterPro" id="IPR011990">
    <property type="entry name" value="TPR-like_helical_dom_sf"/>
</dbReference>
<dbReference type="InterPro" id="IPR046848">
    <property type="entry name" value="E_motif"/>
</dbReference>
<dbReference type="PROSITE" id="PS51375">
    <property type="entry name" value="PPR"/>
    <property type="match status" value="3"/>
</dbReference>
<dbReference type="InterPro" id="IPR002885">
    <property type="entry name" value="PPR_rpt"/>
</dbReference>
<dbReference type="Gene3D" id="1.25.40.10">
    <property type="entry name" value="Tetratricopeptide repeat domain"/>
    <property type="match status" value="3"/>
</dbReference>
<dbReference type="SUPFAM" id="SSF48452">
    <property type="entry name" value="TPR-like"/>
    <property type="match status" value="1"/>
</dbReference>
<dbReference type="InterPro" id="IPR046849">
    <property type="entry name" value="E2_motif"/>
</dbReference>
<feature type="repeat" description="PPR" evidence="4">
    <location>
        <begin position="130"/>
        <end position="164"/>
    </location>
</feature>
<dbReference type="Proteomes" id="UP000824469">
    <property type="component" value="Unassembled WGS sequence"/>
</dbReference>
<dbReference type="InterPro" id="IPR032867">
    <property type="entry name" value="DYW_dom"/>
</dbReference>
<sequence>MLVTVRCRIKSKAIGFSTSAAANVVSQEWPGENPIQKDAEKFMKNTESKEQHCKNALPTCIEADYNSYRHLLQWCVNSRAIAEGQQVHAHTIISGFAYILFIANNLVNMYAKCGKIEDARKVFDKMSPRQSITWTTMVSGYAQNGPEEEALKLFARMQRAGMRLNNYTFPSVMKASAGIGAIQEGRQIHSCVIKTGFYLDVFAGSALVDMYAKCRVVEHARQVFDEMPDRNVVSWSGMITGYALNGQNEEALKLFGQALVAGVKPNDFTFSTVFSVCANATALDHGRQVHCLGVKSAFDLFTFVSSSLVGMYAKCGCIEDARQVFEKLPQRNIAAWNAMIIACGQHGRTEEALELFSQVELAGMTPNDITFLCVLSVCSHAGLVDEGQHYFDSMSRDYGIAPNPEHYACIVDLLGRSGRLQEADEFIKQMPMEPIASVWGALLGACRMHGNMELGILAAEKFSEMEPHNSGARVLLSNIYAAAGRWDEVAKVRKMMRDHGVKKETGLSWIVVKNKVHTFVSDDDTHPQAEEIYAKLRTLNDQMEAAGYVPDTRFALHDVEEEQKEVLLCFHSEKIALAFGLINTPMDTTIRIMKNIR</sequence>
<evidence type="ECO:0000256" key="1">
    <source>
        <dbReference type="ARBA" id="ARBA00006643"/>
    </source>
</evidence>
<comment type="caution">
    <text evidence="6">The sequence shown here is derived from an EMBL/GenBank/DDBJ whole genome shotgun (WGS) entry which is preliminary data.</text>
</comment>
<dbReference type="EMBL" id="JAHRHJ020000002">
    <property type="protein sequence ID" value="KAH9326183.1"/>
    <property type="molecule type" value="Genomic_DNA"/>
</dbReference>
<name>A0AA38GPZ1_TAXCH</name>
<dbReference type="PANTHER" id="PTHR47926:SF351">
    <property type="entry name" value="MITOCHONDRIAL RNAEDITING FACTOR 1"/>
    <property type="match status" value="1"/>
</dbReference>
<keyword evidence="3" id="KW-0809">Transit peptide</keyword>
<protein>
    <recommendedName>
        <fullName evidence="5">DYW domain-containing protein</fullName>
    </recommendedName>
</protein>
<evidence type="ECO:0000256" key="3">
    <source>
        <dbReference type="ARBA" id="ARBA00022946"/>
    </source>
</evidence>
<dbReference type="GO" id="GO:0009451">
    <property type="term" value="P:RNA modification"/>
    <property type="evidence" value="ECO:0007669"/>
    <property type="project" value="InterPro"/>
</dbReference>
<feature type="repeat" description="PPR" evidence="4">
    <location>
        <begin position="231"/>
        <end position="265"/>
    </location>
</feature>
<dbReference type="OMA" id="WNSMLIA"/>
<dbReference type="Pfam" id="PF14432">
    <property type="entry name" value="DYW_deaminase"/>
    <property type="match status" value="1"/>
</dbReference>
<dbReference type="AlphaFoldDB" id="A0AA38GPZ1"/>
<dbReference type="Pfam" id="PF20431">
    <property type="entry name" value="E_motif"/>
    <property type="match status" value="1"/>
</dbReference>
<evidence type="ECO:0000256" key="2">
    <source>
        <dbReference type="ARBA" id="ARBA00022737"/>
    </source>
</evidence>
<dbReference type="PANTHER" id="PTHR47926">
    <property type="entry name" value="PENTATRICOPEPTIDE REPEAT-CONTAINING PROTEIN"/>
    <property type="match status" value="1"/>
</dbReference>
<evidence type="ECO:0000256" key="4">
    <source>
        <dbReference type="PROSITE-ProRule" id="PRU00708"/>
    </source>
</evidence>
<dbReference type="NCBIfam" id="TIGR00756">
    <property type="entry name" value="PPR"/>
    <property type="match status" value="5"/>
</dbReference>
<reference evidence="6 7" key="1">
    <citation type="journal article" date="2021" name="Nat. Plants">
        <title>The Taxus genome provides insights into paclitaxel biosynthesis.</title>
        <authorList>
            <person name="Xiong X."/>
            <person name="Gou J."/>
            <person name="Liao Q."/>
            <person name="Li Y."/>
            <person name="Zhou Q."/>
            <person name="Bi G."/>
            <person name="Li C."/>
            <person name="Du R."/>
            <person name="Wang X."/>
            <person name="Sun T."/>
            <person name="Guo L."/>
            <person name="Liang H."/>
            <person name="Lu P."/>
            <person name="Wu Y."/>
            <person name="Zhang Z."/>
            <person name="Ro D.K."/>
            <person name="Shang Y."/>
            <person name="Huang S."/>
            <person name="Yan J."/>
        </authorList>
    </citation>
    <scope>NUCLEOTIDE SEQUENCE [LARGE SCALE GENOMIC DNA]</scope>
    <source>
        <strain evidence="6">Ta-2019</strain>
    </source>
</reference>
<evidence type="ECO:0000313" key="6">
    <source>
        <dbReference type="EMBL" id="KAH9326183.1"/>
    </source>
</evidence>
<dbReference type="Pfam" id="PF20430">
    <property type="entry name" value="Eplus_motif"/>
    <property type="match status" value="1"/>
</dbReference>
<dbReference type="Pfam" id="PF01535">
    <property type="entry name" value="PPR"/>
    <property type="match status" value="2"/>
</dbReference>
<comment type="similarity">
    <text evidence="1">Belongs to the PPR family. PCMP-H subfamily.</text>
</comment>
<accession>A0AA38GPZ1</accession>
<feature type="repeat" description="PPR" evidence="4">
    <location>
        <begin position="332"/>
        <end position="366"/>
    </location>
</feature>
<dbReference type="Pfam" id="PF13041">
    <property type="entry name" value="PPR_2"/>
    <property type="match status" value="3"/>
</dbReference>
<dbReference type="GO" id="GO:0003723">
    <property type="term" value="F:RNA binding"/>
    <property type="evidence" value="ECO:0007669"/>
    <property type="project" value="InterPro"/>
</dbReference>
<feature type="domain" description="DYW" evidence="5">
    <location>
        <begin position="547"/>
        <end position="597"/>
    </location>
</feature>
<dbReference type="FunFam" id="1.25.40.10:FF:000488">
    <property type="entry name" value="Pentatricopeptide repeat-containing protein, mitochondrial"/>
    <property type="match status" value="1"/>
</dbReference>
<evidence type="ECO:0000313" key="7">
    <source>
        <dbReference type="Proteomes" id="UP000824469"/>
    </source>
</evidence>
<dbReference type="GO" id="GO:0008270">
    <property type="term" value="F:zinc ion binding"/>
    <property type="evidence" value="ECO:0007669"/>
    <property type="project" value="InterPro"/>
</dbReference>